<protein>
    <submittedName>
        <fullName evidence="10">Carbohydrate ABC transporter permease</fullName>
    </submittedName>
</protein>
<dbReference type="EMBL" id="SMKL01000023">
    <property type="protein sequence ID" value="TDC51349.1"/>
    <property type="molecule type" value="Genomic_DNA"/>
</dbReference>
<evidence type="ECO:0000313" key="10">
    <source>
        <dbReference type="EMBL" id="TDC51349.1"/>
    </source>
</evidence>
<comment type="subcellular location">
    <subcellularLocation>
        <location evidence="1 7">Cell membrane</location>
        <topology evidence="1 7">Multi-pass membrane protein</topology>
    </subcellularLocation>
</comment>
<keyword evidence="6 7" id="KW-0472">Membrane</keyword>
<sequence>MTLLTRPSRSSEDDRATTAPGSRGAPRGLARQGMFWLFLLVLTVIFVGPIVWMFLTSIKTNPEATAVPPTLLPSSPTFEAYEGLLRLDGAYPVLRWFLNSLLAATLHMVLVLAVASTAAYALARLHFRGRGVLFVVIVSTLFVPGFVFLIPNYLIIDRLGWLDTVWALAVPGAAGAFGVFFLRQFFAMLPGELEEAALIDGANQWQVFTRVVLPNSKPALATLAVLSFLSNWNDFIWPIYVLFSPERLTLPAGLRLLQGAYTTDYPVIMAGAFVASVPVLILFLFTQRYVIEGVSRSGLKG</sequence>
<evidence type="ECO:0000256" key="4">
    <source>
        <dbReference type="ARBA" id="ARBA00022692"/>
    </source>
</evidence>
<dbReference type="PROSITE" id="PS50928">
    <property type="entry name" value="ABC_TM1"/>
    <property type="match status" value="1"/>
</dbReference>
<keyword evidence="3" id="KW-1003">Cell membrane</keyword>
<name>A0A4R4RQB2_9ACTN</name>
<evidence type="ECO:0000256" key="8">
    <source>
        <dbReference type="SAM" id="MobiDB-lite"/>
    </source>
</evidence>
<dbReference type="SUPFAM" id="SSF161098">
    <property type="entry name" value="MetI-like"/>
    <property type="match status" value="1"/>
</dbReference>
<organism evidence="10 11">
    <name type="scientific">Jiangella ureilytica</name>
    <dbReference type="NCBI Taxonomy" id="2530374"/>
    <lineage>
        <taxon>Bacteria</taxon>
        <taxon>Bacillati</taxon>
        <taxon>Actinomycetota</taxon>
        <taxon>Actinomycetes</taxon>
        <taxon>Jiangellales</taxon>
        <taxon>Jiangellaceae</taxon>
        <taxon>Jiangella</taxon>
    </lineage>
</organism>
<evidence type="ECO:0000256" key="5">
    <source>
        <dbReference type="ARBA" id="ARBA00022989"/>
    </source>
</evidence>
<dbReference type="GO" id="GO:0005886">
    <property type="term" value="C:plasma membrane"/>
    <property type="evidence" value="ECO:0007669"/>
    <property type="project" value="UniProtKB-SubCell"/>
</dbReference>
<reference evidence="10 11" key="1">
    <citation type="submission" date="2019-02" db="EMBL/GenBank/DDBJ databases">
        <title>Draft genome sequences of novel Actinobacteria.</title>
        <authorList>
            <person name="Sahin N."/>
            <person name="Ay H."/>
            <person name="Saygin H."/>
        </authorList>
    </citation>
    <scope>NUCLEOTIDE SEQUENCE [LARGE SCALE GENOMIC DNA]</scope>
    <source>
        <strain evidence="10 11">KC603</strain>
    </source>
</reference>
<comment type="caution">
    <text evidence="10">The sequence shown here is derived from an EMBL/GenBank/DDBJ whole genome shotgun (WGS) entry which is preliminary data.</text>
</comment>
<evidence type="ECO:0000313" key="11">
    <source>
        <dbReference type="Proteomes" id="UP000295621"/>
    </source>
</evidence>
<feature type="transmembrane region" description="Helical" evidence="7">
    <location>
        <begin position="96"/>
        <end position="120"/>
    </location>
</feature>
<evidence type="ECO:0000256" key="2">
    <source>
        <dbReference type="ARBA" id="ARBA00022448"/>
    </source>
</evidence>
<gene>
    <name evidence="10" type="ORF">E1212_12180</name>
</gene>
<dbReference type="Proteomes" id="UP000295621">
    <property type="component" value="Unassembled WGS sequence"/>
</dbReference>
<dbReference type="GO" id="GO:0055085">
    <property type="term" value="P:transmembrane transport"/>
    <property type="evidence" value="ECO:0007669"/>
    <property type="project" value="InterPro"/>
</dbReference>
<keyword evidence="4 7" id="KW-0812">Transmembrane</keyword>
<dbReference type="PANTHER" id="PTHR43744:SF12">
    <property type="entry name" value="ABC TRANSPORTER PERMEASE PROTEIN MG189-RELATED"/>
    <property type="match status" value="1"/>
</dbReference>
<feature type="region of interest" description="Disordered" evidence="8">
    <location>
        <begin position="1"/>
        <end position="25"/>
    </location>
</feature>
<evidence type="ECO:0000256" key="6">
    <source>
        <dbReference type="ARBA" id="ARBA00023136"/>
    </source>
</evidence>
<evidence type="ECO:0000256" key="1">
    <source>
        <dbReference type="ARBA" id="ARBA00004651"/>
    </source>
</evidence>
<evidence type="ECO:0000256" key="3">
    <source>
        <dbReference type="ARBA" id="ARBA00022475"/>
    </source>
</evidence>
<dbReference type="InterPro" id="IPR035906">
    <property type="entry name" value="MetI-like_sf"/>
</dbReference>
<dbReference type="OrthoDB" id="2063054at2"/>
<dbReference type="Pfam" id="PF00528">
    <property type="entry name" value="BPD_transp_1"/>
    <property type="match status" value="1"/>
</dbReference>
<keyword evidence="2 7" id="KW-0813">Transport</keyword>
<evidence type="ECO:0000256" key="7">
    <source>
        <dbReference type="RuleBase" id="RU363032"/>
    </source>
</evidence>
<dbReference type="InterPro" id="IPR000515">
    <property type="entry name" value="MetI-like"/>
</dbReference>
<accession>A0A4R4RQB2</accession>
<feature type="transmembrane region" description="Helical" evidence="7">
    <location>
        <begin position="220"/>
        <end position="243"/>
    </location>
</feature>
<evidence type="ECO:0000259" key="9">
    <source>
        <dbReference type="PROSITE" id="PS50928"/>
    </source>
</evidence>
<feature type="transmembrane region" description="Helical" evidence="7">
    <location>
        <begin position="263"/>
        <end position="286"/>
    </location>
</feature>
<dbReference type="Gene3D" id="1.10.3720.10">
    <property type="entry name" value="MetI-like"/>
    <property type="match status" value="1"/>
</dbReference>
<feature type="transmembrane region" description="Helical" evidence="7">
    <location>
        <begin position="132"/>
        <end position="155"/>
    </location>
</feature>
<dbReference type="AlphaFoldDB" id="A0A4R4RQB2"/>
<proteinExistence type="inferred from homology"/>
<dbReference type="PANTHER" id="PTHR43744">
    <property type="entry name" value="ABC TRANSPORTER PERMEASE PROTEIN MG189-RELATED-RELATED"/>
    <property type="match status" value="1"/>
</dbReference>
<keyword evidence="11" id="KW-1185">Reference proteome</keyword>
<comment type="similarity">
    <text evidence="7">Belongs to the binding-protein-dependent transport system permease family.</text>
</comment>
<feature type="transmembrane region" description="Helical" evidence="7">
    <location>
        <begin position="33"/>
        <end position="55"/>
    </location>
</feature>
<feature type="domain" description="ABC transmembrane type-1" evidence="9">
    <location>
        <begin position="97"/>
        <end position="286"/>
    </location>
</feature>
<dbReference type="CDD" id="cd06261">
    <property type="entry name" value="TM_PBP2"/>
    <property type="match status" value="1"/>
</dbReference>
<keyword evidence="5 7" id="KW-1133">Transmembrane helix</keyword>
<feature type="transmembrane region" description="Helical" evidence="7">
    <location>
        <begin position="161"/>
        <end position="182"/>
    </location>
</feature>